<dbReference type="Proteomes" id="UP000317494">
    <property type="component" value="Unassembled WGS sequence"/>
</dbReference>
<evidence type="ECO:0000313" key="2">
    <source>
        <dbReference type="EMBL" id="TPX39015.1"/>
    </source>
</evidence>
<evidence type="ECO:0000313" key="5">
    <source>
        <dbReference type="Proteomes" id="UP000320475"/>
    </source>
</evidence>
<organism evidence="3 5">
    <name type="scientific">Synchytrium endobioticum</name>
    <dbReference type="NCBI Taxonomy" id="286115"/>
    <lineage>
        <taxon>Eukaryota</taxon>
        <taxon>Fungi</taxon>
        <taxon>Fungi incertae sedis</taxon>
        <taxon>Chytridiomycota</taxon>
        <taxon>Chytridiomycota incertae sedis</taxon>
        <taxon>Chytridiomycetes</taxon>
        <taxon>Synchytriales</taxon>
        <taxon>Synchytriaceae</taxon>
        <taxon>Synchytrium</taxon>
    </lineage>
</organism>
<dbReference type="Proteomes" id="UP000320475">
    <property type="component" value="Unassembled WGS sequence"/>
</dbReference>
<comment type="caution">
    <text evidence="3">The sequence shown here is derived from an EMBL/GenBank/DDBJ whole genome shotgun (WGS) entry which is preliminary data.</text>
</comment>
<protein>
    <submittedName>
        <fullName evidence="3">Uncharacterized protein</fullName>
    </submittedName>
</protein>
<feature type="region of interest" description="Disordered" evidence="1">
    <location>
        <begin position="107"/>
        <end position="144"/>
    </location>
</feature>
<evidence type="ECO:0000256" key="1">
    <source>
        <dbReference type="SAM" id="MobiDB-lite"/>
    </source>
</evidence>
<feature type="compositionally biased region" description="Polar residues" evidence="1">
    <location>
        <begin position="117"/>
        <end position="136"/>
    </location>
</feature>
<name>A0A507DDM6_9FUNG</name>
<sequence length="144" mass="15433">MGVELTLSPIPLLTTPAQNGVYANGQHLRSGDEGTFPATPTEAQHVLSLGEINVLDAWANEQELPLDFSAMEEELYSPGVPANQAIANHVGPDTTALQRRLQELENLRSDEPADTTVPLQSGHGTPSLRSLPSTLPNFRIGNLS</sequence>
<evidence type="ECO:0000313" key="4">
    <source>
        <dbReference type="Proteomes" id="UP000317494"/>
    </source>
</evidence>
<accession>A0A507DDM6</accession>
<keyword evidence="4" id="KW-1185">Reference proteome</keyword>
<dbReference type="VEuPathDB" id="FungiDB:SeMB42_g06519"/>
<dbReference type="EMBL" id="QEAM01000042">
    <property type="protein sequence ID" value="TPX48968.1"/>
    <property type="molecule type" value="Genomic_DNA"/>
</dbReference>
<dbReference type="EMBL" id="QEAN01000372">
    <property type="protein sequence ID" value="TPX39015.1"/>
    <property type="molecule type" value="Genomic_DNA"/>
</dbReference>
<evidence type="ECO:0000313" key="3">
    <source>
        <dbReference type="EMBL" id="TPX48968.1"/>
    </source>
</evidence>
<proteinExistence type="predicted"/>
<dbReference type="AlphaFoldDB" id="A0A507DDM6"/>
<reference evidence="4 5" key="1">
    <citation type="journal article" date="2019" name="Sci. Rep.">
        <title>Comparative genomics of chytrid fungi reveal insights into the obligate biotrophic and pathogenic lifestyle of Synchytrium endobioticum.</title>
        <authorList>
            <person name="van de Vossenberg B.T.L.H."/>
            <person name="Warris S."/>
            <person name="Nguyen H.D.T."/>
            <person name="van Gent-Pelzer M.P.E."/>
            <person name="Joly D.L."/>
            <person name="van de Geest H.C."/>
            <person name="Bonants P.J.M."/>
            <person name="Smith D.S."/>
            <person name="Levesque C.A."/>
            <person name="van der Lee T.A.J."/>
        </authorList>
    </citation>
    <scope>NUCLEOTIDE SEQUENCE [LARGE SCALE GENOMIC DNA]</scope>
    <source>
        <strain evidence="3 5">LEV6574</strain>
        <strain evidence="2 4">MB42</strain>
    </source>
</reference>
<gene>
    <name evidence="3" type="ORF">SeLEV6574_g01726</name>
    <name evidence="2" type="ORF">SeMB42_g06519</name>
</gene>